<evidence type="ECO:0000313" key="10">
    <source>
        <dbReference type="Proteomes" id="UP000823615"/>
    </source>
</evidence>
<evidence type="ECO:0000256" key="3">
    <source>
        <dbReference type="ARBA" id="ARBA00022475"/>
    </source>
</evidence>
<feature type="domain" description="Glycine transporter" evidence="8">
    <location>
        <begin position="8"/>
        <end position="82"/>
    </location>
</feature>
<proteinExistence type="inferred from homology"/>
<evidence type="ECO:0000259" key="8">
    <source>
        <dbReference type="Pfam" id="PF03458"/>
    </source>
</evidence>
<feature type="transmembrane region" description="Helical" evidence="7">
    <location>
        <begin position="66"/>
        <end position="82"/>
    </location>
</feature>
<protein>
    <submittedName>
        <fullName evidence="9">Trimeric intracellular cation channel family protein</fullName>
    </submittedName>
</protein>
<dbReference type="EMBL" id="JADIMT010000005">
    <property type="protein sequence ID" value="MBO8435424.1"/>
    <property type="molecule type" value="Genomic_DNA"/>
</dbReference>
<comment type="caution">
    <text evidence="9">The sequence shown here is derived from an EMBL/GenBank/DDBJ whole genome shotgun (WGS) entry which is preliminary data.</text>
</comment>
<accession>A0A9D9H4D1</accession>
<comment type="similarity">
    <text evidence="2">Belongs to the UPF0126 family.</text>
</comment>
<feature type="transmembrane region" description="Helical" evidence="7">
    <location>
        <begin position="175"/>
        <end position="194"/>
    </location>
</feature>
<feature type="domain" description="Glycine transporter" evidence="8">
    <location>
        <begin position="94"/>
        <end position="166"/>
    </location>
</feature>
<reference evidence="9" key="2">
    <citation type="journal article" date="2021" name="PeerJ">
        <title>Extensive microbial diversity within the chicken gut microbiome revealed by metagenomics and culture.</title>
        <authorList>
            <person name="Gilroy R."/>
            <person name="Ravi A."/>
            <person name="Getino M."/>
            <person name="Pursley I."/>
            <person name="Horton D.L."/>
            <person name="Alikhan N.F."/>
            <person name="Baker D."/>
            <person name="Gharbi K."/>
            <person name="Hall N."/>
            <person name="Watson M."/>
            <person name="Adriaenssens E.M."/>
            <person name="Foster-Nyarko E."/>
            <person name="Jarju S."/>
            <person name="Secka A."/>
            <person name="Antonio M."/>
            <person name="Oren A."/>
            <person name="Chaudhuri R.R."/>
            <person name="La Ragione R."/>
            <person name="Hildebrand F."/>
            <person name="Pallen M.J."/>
        </authorList>
    </citation>
    <scope>NUCLEOTIDE SEQUENCE</scope>
    <source>
        <strain evidence="9">7293</strain>
    </source>
</reference>
<dbReference type="PANTHER" id="PTHR30506">
    <property type="entry name" value="INNER MEMBRANE PROTEIN"/>
    <property type="match status" value="1"/>
</dbReference>
<evidence type="ECO:0000256" key="6">
    <source>
        <dbReference type="ARBA" id="ARBA00023136"/>
    </source>
</evidence>
<dbReference type="InterPro" id="IPR005115">
    <property type="entry name" value="Gly_transporter"/>
</dbReference>
<organism evidence="9 10">
    <name type="scientific">Candidatus Ornithospirochaeta stercoripullorum</name>
    <dbReference type="NCBI Taxonomy" id="2840899"/>
    <lineage>
        <taxon>Bacteria</taxon>
        <taxon>Pseudomonadati</taxon>
        <taxon>Spirochaetota</taxon>
        <taxon>Spirochaetia</taxon>
        <taxon>Spirochaetales</taxon>
        <taxon>Spirochaetaceae</taxon>
        <taxon>Spirochaetaceae incertae sedis</taxon>
        <taxon>Candidatus Ornithospirochaeta</taxon>
    </lineage>
</organism>
<evidence type="ECO:0000256" key="4">
    <source>
        <dbReference type="ARBA" id="ARBA00022692"/>
    </source>
</evidence>
<dbReference type="Proteomes" id="UP000823615">
    <property type="component" value="Unassembled WGS sequence"/>
</dbReference>
<feature type="transmembrane region" description="Helical" evidence="7">
    <location>
        <begin position="119"/>
        <end position="139"/>
    </location>
</feature>
<evidence type="ECO:0000256" key="1">
    <source>
        <dbReference type="ARBA" id="ARBA00004651"/>
    </source>
</evidence>
<name>A0A9D9H4D1_9SPIO</name>
<evidence type="ECO:0000256" key="5">
    <source>
        <dbReference type="ARBA" id="ARBA00022989"/>
    </source>
</evidence>
<sequence>MDSGIVYAFDIFGTAIFAITGAVKGVRNRLDFLGVIVFAITVGCGGGMLRDTILGIFPIAVFRDNAYILICIAMGIAVFLLSPKTVGRWAIIQYLDAVGLGVFTAIGCVKAEALGLGGIGVVASGVFGAVGGGVLRDVFCHEIPMVLTSDFYASASILGGILFMILFKSGVGGDVLMYSTAIFTMVLRMLGYHFRWKLPVARMVGEEKRDR</sequence>
<reference evidence="9" key="1">
    <citation type="submission" date="2020-10" db="EMBL/GenBank/DDBJ databases">
        <authorList>
            <person name="Gilroy R."/>
        </authorList>
    </citation>
    <scope>NUCLEOTIDE SEQUENCE</scope>
    <source>
        <strain evidence="9">7293</strain>
    </source>
</reference>
<dbReference type="GO" id="GO:0005886">
    <property type="term" value="C:plasma membrane"/>
    <property type="evidence" value="ECO:0007669"/>
    <property type="project" value="UniProtKB-SubCell"/>
</dbReference>
<keyword evidence="5 7" id="KW-1133">Transmembrane helix</keyword>
<feature type="transmembrane region" description="Helical" evidence="7">
    <location>
        <begin position="94"/>
        <end position="113"/>
    </location>
</feature>
<feature type="transmembrane region" description="Helical" evidence="7">
    <location>
        <begin position="6"/>
        <end position="23"/>
    </location>
</feature>
<gene>
    <name evidence="9" type="ORF">IAA97_00365</name>
</gene>
<comment type="subcellular location">
    <subcellularLocation>
        <location evidence="1">Cell membrane</location>
        <topology evidence="1">Multi-pass membrane protein</topology>
    </subcellularLocation>
</comment>
<feature type="transmembrane region" description="Helical" evidence="7">
    <location>
        <begin position="35"/>
        <end position="60"/>
    </location>
</feature>
<evidence type="ECO:0000256" key="2">
    <source>
        <dbReference type="ARBA" id="ARBA00008193"/>
    </source>
</evidence>
<keyword evidence="6 7" id="KW-0472">Membrane</keyword>
<dbReference type="Pfam" id="PF03458">
    <property type="entry name" value="Gly_transporter"/>
    <property type="match status" value="2"/>
</dbReference>
<evidence type="ECO:0000313" key="9">
    <source>
        <dbReference type="EMBL" id="MBO8435424.1"/>
    </source>
</evidence>
<dbReference type="PANTHER" id="PTHR30506:SF3">
    <property type="entry name" value="UPF0126 INNER MEMBRANE PROTEIN YADS-RELATED"/>
    <property type="match status" value="1"/>
</dbReference>
<keyword evidence="3" id="KW-1003">Cell membrane</keyword>
<feature type="transmembrane region" description="Helical" evidence="7">
    <location>
        <begin position="151"/>
        <end position="169"/>
    </location>
</feature>
<evidence type="ECO:0000256" key="7">
    <source>
        <dbReference type="SAM" id="Phobius"/>
    </source>
</evidence>
<keyword evidence="4 7" id="KW-0812">Transmembrane</keyword>
<dbReference type="AlphaFoldDB" id="A0A9D9H4D1"/>